<evidence type="ECO:0000256" key="2">
    <source>
        <dbReference type="ARBA" id="ARBA00022553"/>
    </source>
</evidence>
<keyword evidence="3" id="KW-0902">Two-component regulatory system</keyword>
<dbReference type="PANTHER" id="PTHR48111:SF2">
    <property type="entry name" value="RESPONSE REGULATOR SAER"/>
    <property type="match status" value="1"/>
</dbReference>
<dbReference type="AlphaFoldDB" id="A0A841U5N7"/>
<comment type="caution">
    <text evidence="11">The sequence shown here is derived from an EMBL/GenBank/DDBJ whole genome shotgun (WGS) entry which is preliminary data.</text>
</comment>
<dbReference type="SMART" id="SM00448">
    <property type="entry name" value="REC"/>
    <property type="match status" value="1"/>
</dbReference>
<protein>
    <submittedName>
        <fullName evidence="11">Response regulator transcription factor</fullName>
    </submittedName>
</protein>
<keyword evidence="12" id="KW-1185">Reference proteome</keyword>
<dbReference type="InterPro" id="IPR036388">
    <property type="entry name" value="WH-like_DNA-bd_sf"/>
</dbReference>
<evidence type="ECO:0000256" key="7">
    <source>
        <dbReference type="PROSITE-ProRule" id="PRU00169"/>
    </source>
</evidence>
<evidence type="ECO:0000259" key="9">
    <source>
        <dbReference type="PROSITE" id="PS50110"/>
    </source>
</evidence>
<evidence type="ECO:0000256" key="6">
    <source>
        <dbReference type="ARBA" id="ARBA00023163"/>
    </source>
</evidence>
<evidence type="ECO:0000313" key="12">
    <source>
        <dbReference type="Proteomes" id="UP000553776"/>
    </source>
</evidence>
<feature type="modified residue" description="4-aspartylphosphate" evidence="7">
    <location>
        <position position="51"/>
    </location>
</feature>
<dbReference type="Pfam" id="PF00072">
    <property type="entry name" value="Response_reg"/>
    <property type="match status" value="1"/>
</dbReference>
<keyword evidence="2 7" id="KW-0597">Phosphoprotein</keyword>
<proteinExistence type="predicted"/>
<dbReference type="FunFam" id="3.40.50.2300:FF:000001">
    <property type="entry name" value="DNA-binding response regulator PhoB"/>
    <property type="match status" value="1"/>
</dbReference>
<accession>A0A841U5N7</accession>
<keyword evidence="5 8" id="KW-0238">DNA-binding</keyword>
<feature type="domain" description="Response regulatory" evidence="9">
    <location>
        <begin position="3"/>
        <end position="115"/>
    </location>
</feature>
<dbReference type="Proteomes" id="UP000553776">
    <property type="component" value="Unassembled WGS sequence"/>
</dbReference>
<dbReference type="InterPro" id="IPR016032">
    <property type="entry name" value="Sig_transdc_resp-reg_C-effctor"/>
</dbReference>
<dbReference type="InterPro" id="IPR011006">
    <property type="entry name" value="CheY-like_superfamily"/>
</dbReference>
<dbReference type="Gene3D" id="3.40.50.2300">
    <property type="match status" value="1"/>
</dbReference>
<evidence type="ECO:0000256" key="4">
    <source>
        <dbReference type="ARBA" id="ARBA00023015"/>
    </source>
</evidence>
<dbReference type="InterPro" id="IPR039420">
    <property type="entry name" value="WalR-like"/>
</dbReference>
<dbReference type="GO" id="GO:0032993">
    <property type="term" value="C:protein-DNA complex"/>
    <property type="evidence" value="ECO:0007669"/>
    <property type="project" value="TreeGrafter"/>
</dbReference>
<evidence type="ECO:0000313" key="11">
    <source>
        <dbReference type="EMBL" id="MBB6695987.1"/>
    </source>
</evidence>
<dbReference type="GO" id="GO:0005829">
    <property type="term" value="C:cytosol"/>
    <property type="evidence" value="ECO:0007669"/>
    <property type="project" value="TreeGrafter"/>
</dbReference>
<dbReference type="SMART" id="SM00862">
    <property type="entry name" value="Trans_reg_C"/>
    <property type="match status" value="1"/>
</dbReference>
<name>A0A841U5N7_9BACL</name>
<dbReference type="EMBL" id="JACJVR010000157">
    <property type="protein sequence ID" value="MBB6695987.1"/>
    <property type="molecule type" value="Genomic_DNA"/>
</dbReference>
<dbReference type="GO" id="GO:0006355">
    <property type="term" value="P:regulation of DNA-templated transcription"/>
    <property type="evidence" value="ECO:0007669"/>
    <property type="project" value="InterPro"/>
</dbReference>
<dbReference type="PROSITE" id="PS51755">
    <property type="entry name" value="OMPR_PHOB"/>
    <property type="match status" value="1"/>
</dbReference>
<evidence type="ECO:0000256" key="5">
    <source>
        <dbReference type="ARBA" id="ARBA00023125"/>
    </source>
</evidence>
<comment type="subcellular location">
    <subcellularLocation>
        <location evidence="1">Cytoplasm</location>
    </subcellularLocation>
</comment>
<dbReference type="RefSeq" id="WP_185139931.1">
    <property type="nucleotide sequence ID" value="NZ_BORM01000028.1"/>
</dbReference>
<evidence type="ECO:0000256" key="3">
    <source>
        <dbReference type="ARBA" id="ARBA00023012"/>
    </source>
</evidence>
<evidence type="ECO:0000256" key="1">
    <source>
        <dbReference type="ARBA" id="ARBA00004496"/>
    </source>
</evidence>
<organism evidence="11 12">
    <name type="scientific">Cohnella xylanilytica</name>
    <dbReference type="NCBI Taxonomy" id="557555"/>
    <lineage>
        <taxon>Bacteria</taxon>
        <taxon>Bacillati</taxon>
        <taxon>Bacillota</taxon>
        <taxon>Bacilli</taxon>
        <taxon>Bacillales</taxon>
        <taxon>Paenibacillaceae</taxon>
        <taxon>Cohnella</taxon>
    </lineage>
</organism>
<dbReference type="CDD" id="cd17574">
    <property type="entry name" value="REC_OmpR"/>
    <property type="match status" value="1"/>
</dbReference>
<dbReference type="FunFam" id="1.10.10.10:FF:000018">
    <property type="entry name" value="DNA-binding response regulator ResD"/>
    <property type="match status" value="1"/>
</dbReference>
<dbReference type="GO" id="GO:0000976">
    <property type="term" value="F:transcription cis-regulatory region binding"/>
    <property type="evidence" value="ECO:0007669"/>
    <property type="project" value="TreeGrafter"/>
</dbReference>
<dbReference type="InterPro" id="IPR001867">
    <property type="entry name" value="OmpR/PhoB-type_DNA-bd"/>
</dbReference>
<gene>
    <name evidence="11" type="ORF">H7B90_31830</name>
</gene>
<sequence>MYRILIVEDEPEIIELLRLYLEKDYRIYAAANGAEALALLREQKIDLAILDVMMPGMDGFQLIAKIRESNRLPVLFLSARSQDYDKIWGLGLGADDYMAKPFNPLEIQARVKALLRRTYEFDTASSSPEEEANVVVGELELDRTGCLLYRSGQPVPLTSTEYKIVALLMEQPGKLYTRKKIYESVWDDYYAYDDSTIMVHISNIREKIERDPKQPAYLKTIRGLGYKIEVPKEPPRS</sequence>
<dbReference type="InterPro" id="IPR001789">
    <property type="entry name" value="Sig_transdc_resp-reg_receiver"/>
</dbReference>
<evidence type="ECO:0000256" key="8">
    <source>
        <dbReference type="PROSITE-ProRule" id="PRU01091"/>
    </source>
</evidence>
<keyword evidence="6" id="KW-0804">Transcription</keyword>
<evidence type="ECO:0000259" key="10">
    <source>
        <dbReference type="PROSITE" id="PS51755"/>
    </source>
</evidence>
<feature type="DNA-binding region" description="OmpR/PhoB-type" evidence="8">
    <location>
        <begin position="131"/>
        <end position="230"/>
    </location>
</feature>
<reference evidence="11 12" key="1">
    <citation type="submission" date="2020-08" db="EMBL/GenBank/DDBJ databases">
        <title>Cohnella phylogeny.</title>
        <authorList>
            <person name="Dunlap C."/>
        </authorList>
    </citation>
    <scope>NUCLEOTIDE SEQUENCE [LARGE SCALE GENOMIC DNA]</scope>
    <source>
        <strain evidence="11 12">DSM 25239</strain>
    </source>
</reference>
<feature type="domain" description="OmpR/PhoB-type" evidence="10">
    <location>
        <begin position="131"/>
        <end position="230"/>
    </location>
</feature>
<dbReference type="Gene3D" id="6.10.250.690">
    <property type="match status" value="1"/>
</dbReference>
<dbReference type="CDD" id="cd00383">
    <property type="entry name" value="trans_reg_C"/>
    <property type="match status" value="1"/>
</dbReference>
<dbReference type="SUPFAM" id="SSF46894">
    <property type="entry name" value="C-terminal effector domain of the bipartite response regulators"/>
    <property type="match status" value="1"/>
</dbReference>
<dbReference type="PROSITE" id="PS50110">
    <property type="entry name" value="RESPONSE_REGULATORY"/>
    <property type="match status" value="1"/>
</dbReference>
<dbReference type="PANTHER" id="PTHR48111">
    <property type="entry name" value="REGULATOR OF RPOS"/>
    <property type="match status" value="1"/>
</dbReference>
<dbReference type="Gene3D" id="1.10.10.10">
    <property type="entry name" value="Winged helix-like DNA-binding domain superfamily/Winged helix DNA-binding domain"/>
    <property type="match status" value="1"/>
</dbReference>
<keyword evidence="4" id="KW-0805">Transcription regulation</keyword>
<dbReference type="GO" id="GO:0000156">
    <property type="term" value="F:phosphorelay response regulator activity"/>
    <property type="evidence" value="ECO:0007669"/>
    <property type="project" value="TreeGrafter"/>
</dbReference>
<dbReference type="Pfam" id="PF00486">
    <property type="entry name" value="Trans_reg_C"/>
    <property type="match status" value="1"/>
</dbReference>
<dbReference type="SUPFAM" id="SSF52172">
    <property type="entry name" value="CheY-like"/>
    <property type="match status" value="1"/>
</dbReference>